<dbReference type="Pfam" id="PF01498">
    <property type="entry name" value="HTH_Tnp_Tc3_2"/>
    <property type="match status" value="1"/>
</dbReference>
<dbReference type="GO" id="GO:0015074">
    <property type="term" value="P:DNA integration"/>
    <property type="evidence" value="ECO:0007669"/>
    <property type="project" value="InterPro"/>
</dbReference>
<reference evidence="3" key="1">
    <citation type="submission" date="2025-08" db="UniProtKB">
        <authorList>
            <consortium name="RefSeq"/>
        </authorList>
    </citation>
    <scope>IDENTIFICATION</scope>
</reference>
<keyword evidence="2" id="KW-1185">Reference proteome</keyword>
<dbReference type="AlphaFoldDB" id="A0A7E6EI69"/>
<accession>A0A7E6EI69</accession>
<dbReference type="Gene3D" id="3.30.420.10">
    <property type="entry name" value="Ribonuclease H-like superfamily/Ribonuclease H"/>
    <property type="match status" value="1"/>
</dbReference>
<evidence type="ECO:0000313" key="2">
    <source>
        <dbReference type="Proteomes" id="UP000515154"/>
    </source>
</evidence>
<dbReference type="Proteomes" id="UP000515154">
    <property type="component" value="Unplaced"/>
</dbReference>
<dbReference type="RefSeq" id="XP_036354670.1">
    <property type="nucleotide sequence ID" value="XM_036498777.1"/>
</dbReference>
<dbReference type="InterPro" id="IPR009057">
    <property type="entry name" value="Homeodomain-like_sf"/>
</dbReference>
<evidence type="ECO:0000259" key="1">
    <source>
        <dbReference type="Pfam" id="PF01498"/>
    </source>
</evidence>
<dbReference type="SUPFAM" id="SSF46689">
    <property type="entry name" value="Homeodomain-like"/>
    <property type="match status" value="1"/>
</dbReference>
<dbReference type="KEGG" id="osn:118761107"/>
<dbReference type="InterPro" id="IPR036388">
    <property type="entry name" value="WH-like_DNA-bd_sf"/>
</dbReference>
<feature type="domain" description="Transposase Tc1-like" evidence="1">
    <location>
        <begin position="67"/>
        <end position="131"/>
    </location>
</feature>
<organism evidence="2 3">
    <name type="scientific">Octopus sinensis</name>
    <name type="common">East Asian common octopus</name>
    <dbReference type="NCBI Taxonomy" id="2607531"/>
    <lineage>
        <taxon>Eukaryota</taxon>
        <taxon>Metazoa</taxon>
        <taxon>Spiralia</taxon>
        <taxon>Lophotrochozoa</taxon>
        <taxon>Mollusca</taxon>
        <taxon>Cephalopoda</taxon>
        <taxon>Coleoidea</taxon>
        <taxon>Octopodiformes</taxon>
        <taxon>Octopoda</taxon>
        <taxon>Incirrata</taxon>
        <taxon>Octopodidae</taxon>
        <taxon>Octopus</taxon>
    </lineage>
</organism>
<gene>
    <name evidence="3" type="primary">LOC118761107</name>
</gene>
<dbReference type="GO" id="GO:0006313">
    <property type="term" value="P:DNA transposition"/>
    <property type="evidence" value="ECO:0007669"/>
    <property type="project" value="InterPro"/>
</dbReference>
<dbReference type="InterPro" id="IPR036397">
    <property type="entry name" value="RNaseH_sf"/>
</dbReference>
<dbReference type="Gene3D" id="1.10.10.10">
    <property type="entry name" value="Winged helix-like DNA-binding domain superfamily/Winged helix DNA-binding domain"/>
    <property type="match status" value="1"/>
</dbReference>
<name>A0A7E6EI69_9MOLL</name>
<dbReference type="InterPro" id="IPR002492">
    <property type="entry name" value="Transposase_Tc1-like"/>
</dbReference>
<sequence>MLNKIIKGKILALYELNWTIKDIADHLNTPKSTIGDFLRKFKKYGTIDRIPGSGRPKKLQKTDVEILLHLVECDPKKSSNTLRNEINHLTGKSVFRKTIGNYLNSNFLFGRVCQRKPLLSKKNIIKRYELSKILIRMNNDAWKTIIFSDEASFQIFLLKKGNTVIEKKVHVMN</sequence>
<proteinExistence type="predicted"/>
<evidence type="ECO:0000313" key="3">
    <source>
        <dbReference type="RefSeq" id="XP_036354670.1"/>
    </source>
</evidence>
<dbReference type="GO" id="GO:0003677">
    <property type="term" value="F:DNA binding"/>
    <property type="evidence" value="ECO:0007669"/>
    <property type="project" value="InterPro"/>
</dbReference>
<protein>
    <submittedName>
        <fullName evidence="3">Uncharacterized protein LOC118761107</fullName>
    </submittedName>
</protein>